<sequence>MRLIAPATGDITPLHTLTHPLCCNGLLGDGVAIIMNRGDVLAPLDCVVEKVDVAKAQLRLVSTKGLKILLQLGEPGAIVLGERLRFNVKVGQRCQAGTIVAHCDPLWIKLNGGVPACIITLLNTGKLSALQIIPGSSVRAGEAGFLTLFA</sequence>
<evidence type="ECO:0000259" key="11">
    <source>
        <dbReference type="PROSITE" id="PS51093"/>
    </source>
</evidence>
<proteinExistence type="predicted"/>
<keyword evidence="6" id="KW-0418">Kinase</keyword>
<evidence type="ECO:0000256" key="8">
    <source>
        <dbReference type="ARBA" id="ARBA00042296"/>
    </source>
</evidence>
<protein>
    <recommendedName>
        <fullName evidence="7">PTS system glucose-specific EIIA component</fullName>
    </recommendedName>
    <alternativeName>
        <fullName evidence="10">EIIA-Glc</fullName>
    </alternativeName>
    <alternativeName>
        <fullName evidence="9">EIII-Glc</fullName>
    </alternativeName>
    <alternativeName>
        <fullName evidence="8">Glucose-specific phosphotransferase enzyme IIA component</fullName>
    </alternativeName>
</protein>
<gene>
    <name evidence="12" type="ORF">OIK42_12030</name>
</gene>
<evidence type="ECO:0000256" key="4">
    <source>
        <dbReference type="ARBA" id="ARBA00022679"/>
    </source>
</evidence>
<dbReference type="InterPro" id="IPR011055">
    <property type="entry name" value="Dup_hybrid_motif"/>
</dbReference>
<reference evidence="12 13" key="1">
    <citation type="submission" date="2022-10" db="EMBL/GenBank/DDBJ databases">
        <title>Alteromonas sp. chi3 Genome sequencing.</title>
        <authorList>
            <person name="Park S."/>
        </authorList>
    </citation>
    <scope>NUCLEOTIDE SEQUENCE [LARGE SCALE GENOMIC DNA]</scope>
    <source>
        <strain evidence="13">chi3</strain>
    </source>
</reference>
<dbReference type="Gene3D" id="2.70.70.10">
    <property type="entry name" value="Glucose Permease (Domain IIA)"/>
    <property type="match status" value="1"/>
</dbReference>
<evidence type="ECO:0000256" key="10">
    <source>
        <dbReference type="ARBA" id="ARBA00042873"/>
    </source>
</evidence>
<evidence type="ECO:0000313" key="12">
    <source>
        <dbReference type="EMBL" id="MDC8831489.1"/>
    </source>
</evidence>
<keyword evidence="5" id="KW-0598">Phosphotransferase system</keyword>
<dbReference type="Pfam" id="PF00358">
    <property type="entry name" value="PTS_EIIA_1"/>
    <property type="match status" value="1"/>
</dbReference>
<keyword evidence="3 12" id="KW-0762">Sugar transport</keyword>
<evidence type="ECO:0000256" key="6">
    <source>
        <dbReference type="ARBA" id="ARBA00022777"/>
    </source>
</evidence>
<name>A0ABT5L4Z4_9ALTE</name>
<dbReference type="Proteomes" id="UP001218788">
    <property type="component" value="Unassembled WGS sequence"/>
</dbReference>
<dbReference type="PANTHER" id="PTHR45008">
    <property type="entry name" value="PTS SYSTEM GLUCOSE-SPECIFIC EIIA COMPONENT"/>
    <property type="match status" value="1"/>
</dbReference>
<evidence type="ECO:0000256" key="7">
    <source>
        <dbReference type="ARBA" id="ARBA00039163"/>
    </source>
</evidence>
<keyword evidence="2" id="KW-0813">Transport</keyword>
<comment type="caution">
    <text evidence="12">The sequence shown here is derived from an EMBL/GenBank/DDBJ whole genome shotgun (WGS) entry which is preliminary data.</text>
</comment>
<dbReference type="PROSITE" id="PS51093">
    <property type="entry name" value="PTS_EIIA_TYPE_1"/>
    <property type="match status" value="1"/>
</dbReference>
<keyword evidence="4" id="KW-0808">Transferase</keyword>
<evidence type="ECO:0000256" key="5">
    <source>
        <dbReference type="ARBA" id="ARBA00022683"/>
    </source>
</evidence>
<dbReference type="SUPFAM" id="SSF51261">
    <property type="entry name" value="Duplicated hybrid motif"/>
    <property type="match status" value="1"/>
</dbReference>
<dbReference type="EMBL" id="JAQQXP010000001">
    <property type="protein sequence ID" value="MDC8831489.1"/>
    <property type="molecule type" value="Genomic_DNA"/>
</dbReference>
<feature type="domain" description="PTS EIIA type-1" evidence="11">
    <location>
        <begin position="19"/>
        <end position="123"/>
    </location>
</feature>
<evidence type="ECO:0000256" key="9">
    <source>
        <dbReference type="ARBA" id="ARBA00042526"/>
    </source>
</evidence>
<dbReference type="RefSeq" id="WP_273640824.1">
    <property type="nucleotide sequence ID" value="NZ_JAQQXP010000001.1"/>
</dbReference>
<evidence type="ECO:0000256" key="1">
    <source>
        <dbReference type="ARBA" id="ARBA00004496"/>
    </source>
</evidence>
<dbReference type="InterPro" id="IPR001127">
    <property type="entry name" value="PTS_EIIA_1_perm"/>
</dbReference>
<keyword evidence="13" id="KW-1185">Reference proteome</keyword>
<dbReference type="InterPro" id="IPR050890">
    <property type="entry name" value="PTS_EIIA_component"/>
</dbReference>
<organism evidence="12 13">
    <name type="scientific">Alteromonas gilva</name>
    <dbReference type="NCBI Taxonomy" id="2987522"/>
    <lineage>
        <taxon>Bacteria</taxon>
        <taxon>Pseudomonadati</taxon>
        <taxon>Pseudomonadota</taxon>
        <taxon>Gammaproteobacteria</taxon>
        <taxon>Alteromonadales</taxon>
        <taxon>Alteromonadaceae</taxon>
        <taxon>Alteromonas/Salinimonas group</taxon>
        <taxon>Alteromonas</taxon>
    </lineage>
</organism>
<evidence type="ECO:0000256" key="2">
    <source>
        <dbReference type="ARBA" id="ARBA00022448"/>
    </source>
</evidence>
<dbReference type="PANTHER" id="PTHR45008:SF1">
    <property type="entry name" value="PTS SYSTEM GLUCOSE-SPECIFIC EIIA COMPONENT"/>
    <property type="match status" value="1"/>
</dbReference>
<accession>A0ABT5L4Z4</accession>
<comment type="subcellular location">
    <subcellularLocation>
        <location evidence="1">Cytoplasm</location>
    </subcellularLocation>
</comment>
<evidence type="ECO:0000313" key="13">
    <source>
        <dbReference type="Proteomes" id="UP001218788"/>
    </source>
</evidence>
<evidence type="ECO:0000256" key="3">
    <source>
        <dbReference type="ARBA" id="ARBA00022597"/>
    </source>
</evidence>